<reference evidence="5" key="1">
    <citation type="journal article" date="2023" name="G3 (Bethesda)">
        <title>A reference genome for the long-term kleptoplast-retaining sea slug Elysia crispata morphotype clarki.</title>
        <authorList>
            <person name="Eastman K.E."/>
            <person name="Pendleton A.L."/>
            <person name="Shaikh M.A."/>
            <person name="Suttiyut T."/>
            <person name="Ogas R."/>
            <person name="Tomko P."/>
            <person name="Gavelis G."/>
            <person name="Widhalm J.R."/>
            <person name="Wisecaver J.H."/>
        </authorList>
    </citation>
    <scope>NUCLEOTIDE SEQUENCE</scope>
    <source>
        <strain evidence="5">ECLA1</strain>
    </source>
</reference>
<accession>A0AAE1AQA6</accession>
<gene>
    <name evidence="5" type="ORF">RRG08_035469</name>
</gene>
<evidence type="ECO:0008006" key="7">
    <source>
        <dbReference type="Google" id="ProtNLM"/>
    </source>
</evidence>
<dbReference type="Pfam" id="PF13613">
    <property type="entry name" value="HTH_Tnp_4"/>
    <property type="match status" value="1"/>
</dbReference>
<dbReference type="PANTHER" id="PTHR23080">
    <property type="entry name" value="THAP DOMAIN PROTEIN"/>
    <property type="match status" value="1"/>
</dbReference>
<evidence type="ECO:0000256" key="2">
    <source>
        <dbReference type="ARBA" id="ARBA00022723"/>
    </source>
</evidence>
<proteinExistence type="predicted"/>
<evidence type="ECO:0000313" key="6">
    <source>
        <dbReference type="Proteomes" id="UP001283361"/>
    </source>
</evidence>
<feature type="domain" description="Transposase Helix-turn-helix" evidence="4">
    <location>
        <begin position="317"/>
        <end position="366"/>
    </location>
</feature>
<dbReference type="GO" id="GO:0046872">
    <property type="term" value="F:metal ion binding"/>
    <property type="evidence" value="ECO:0007669"/>
    <property type="project" value="UniProtKB-KW"/>
</dbReference>
<dbReference type="InterPro" id="IPR027806">
    <property type="entry name" value="HARBI1_dom"/>
</dbReference>
<organism evidence="5 6">
    <name type="scientific">Elysia crispata</name>
    <name type="common">lettuce slug</name>
    <dbReference type="NCBI Taxonomy" id="231223"/>
    <lineage>
        <taxon>Eukaryota</taxon>
        <taxon>Metazoa</taxon>
        <taxon>Spiralia</taxon>
        <taxon>Lophotrochozoa</taxon>
        <taxon>Mollusca</taxon>
        <taxon>Gastropoda</taxon>
        <taxon>Heterobranchia</taxon>
        <taxon>Euthyneura</taxon>
        <taxon>Panpulmonata</taxon>
        <taxon>Sacoglossa</taxon>
        <taxon>Placobranchoidea</taxon>
        <taxon>Plakobranchidae</taxon>
        <taxon>Elysia</taxon>
    </lineage>
</organism>
<feature type="domain" description="DDE Tnp4" evidence="3">
    <location>
        <begin position="394"/>
        <end position="546"/>
    </location>
</feature>
<evidence type="ECO:0000259" key="4">
    <source>
        <dbReference type="Pfam" id="PF13613"/>
    </source>
</evidence>
<name>A0AAE1AQA6_9GAST</name>
<protein>
    <recommendedName>
        <fullName evidence="7">DDE Tnp4 domain-containing protein</fullName>
    </recommendedName>
</protein>
<dbReference type="InterPro" id="IPR027805">
    <property type="entry name" value="Transposase_HTH_dom"/>
</dbReference>
<evidence type="ECO:0000259" key="3">
    <source>
        <dbReference type="Pfam" id="PF13359"/>
    </source>
</evidence>
<comment type="caution">
    <text evidence="5">The sequence shown here is derived from an EMBL/GenBank/DDBJ whole genome shotgun (WGS) entry which is preliminary data.</text>
</comment>
<dbReference type="Pfam" id="PF13359">
    <property type="entry name" value="DDE_Tnp_4"/>
    <property type="match status" value="1"/>
</dbReference>
<keyword evidence="2" id="KW-0479">Metal-binding</keyword>
<evidence type="ECO:0000256" key="1">
    <source>
        <dbReference type="ARBA" id="ARBA00001968"/>
    </source>
</evidence>
<dbReference type="AlphaFoldDB" id="A0AAE1AQA6"/>
<comment type="cofactor">
    <cofactor evidence="1">
        <name>a divalent metal cation</name>
        <dbReference type="ChEBI" id="CHEBI:60240"/>
    </cofactor>
</comment>
<sequence>MCGTEVLCLDIALDQTLCPKSNGWWMPHCVSRECNSCGIHKDKLRVSYVAKILVEEFATVEALIDSFAPDLKSKSQHTFKAMWQRSQFKVKWPNAKSVKPVLSVEPQAIPYATTETIPESDIPPQSDFDIEHINEEIHDVSSVLLGDGNCLTRSLSRIVFGNEKYHIGMRHGIITGLCINRSLYLDEDYASPGTTFQKGTPEVIIESDVNCDFSNEQIILEINQDIQQRQQHTASPSDCSKCGHQIRLNMTNLRELQKQTLKLHILSSDQMCKEYTGVPTVNFLNYLFAWLEKAATCVGPCKQNDENRRGSTSYKTSKFDCLLLTLVMIRKGFDVNHMAFLFNILPNHVSRIFVTWVDFLFQCLRPVIIWPTQEVARFNLPIEFHHYGNTRCIIDYIELFIEKPFIGRTQKAAGSNFKHRNTAKVLIGIHPCGAFTFVSKMFVGSASDQEIVIKSGFLDLIEKGDNIMVNSEFNIGHLLLEKGATLNKPTFSQAKLFHSTKIASGRKHVERAIRRMKCFKLLRGTIPFKMQLYLNKILTIVAAISNFDRSLC</sequence>
<keyword evidence="6" id="KW-1185">Reference proteome</keyword>
<dbReference type="Proteomes" id="UP001283361">
    <property type="component" value="Unassembled WGS sequence"/>
</dbReference>
<evidence type="ECO:0000313" key="5">
    <source>
        <dbReference type="EMBL" id="KAK3791979.1"/>
    </source>
</evidence>
<dbReference type="EMBL" id="JAWDGP010001404">
    <property type="protein sequence ID" value="KAK3791979.1"/>
    <property type="molecule type" value="Genomic_DNA"/>
</dbReference>